<sequence>MRSFTYFSSDLLFFYVNLSESLNHFLRSNLVLITLFSFKSYILCPFAMKLFKMYASFAPIFKHFHVSIFLS</sequence>
<evidence type="ECO:0000313" key="3">
    <source>
        <dbReference type="Proteomes" id="UP000247459"/>
    </source>
</evidence>
<reference evidence="2 3" key="1">
    <citation type="submission" date="2018-01" db="EMBL/GenBank/DDBJ databases">
        <title>Genome sequence of the PGP bacterium Paenibacillus illinoisensis E3.</title>
        <authorList>
            <person name="Rolli E."/>
            <person name="Marasco R."/>
            <person name="Bessem C."/>
            <person name="Michoud G."/>
            <person name="Gaiarsa S."/>
            <person name="Borin S."/>
            <person name="Daffonchio D."/>
        </authorList>
    </citation>
    <scope>NUCLEOTIDE SEQUENCE [LARGE SCALE GENOMIC DNA]</scope>
    <source>
        <strain evidence="2 3">E3</strain>
    </source>
</reference>
<keyword evidence="1" id="KW-0812">Transmembrane</keyword>
<dbReference type="AlphaFoldDB" id="A0A2W0CKD4"/>
<keyword evidence="1" id="KW-0472">Membrane</keyword>
<name>A0A2W0CKD4_9BACL</name>
<dbReference type="Proteomes" id="UP000247459">
    <property type="component" value="Unassembled WGS sequence"/>
</dbReference>
<evidence type="ECO:0000256" key="1">
    <source>
        <dbReference type="SAM" id="Phobius"/>
    </source>
</evidence>
<comment type="caution">
    <text evidence="2">The sequence shown here is derived from an EMBL/GenBank/DDBJ whole genome shotgun (WGS) entry which is preliminary data.</text>
</comment>
<accession>A0A2W0CKD4</accession>
<keyword evidence="1" id="KW-1133">Transmembrane helix</keyword>
<proteinExistence type="predicted"/>
<gene>
    <name evidence="2" type="ORF">PIL02S_03439</name>
</gene>
<feature type="transmembrane region" description="Helical" evidence="1">
    <location>
        <begin position="25"/>
        <end position="44"/>
    </location>
</feature>
<evidence type="ECO:0000313" key="2">
    <source>
        <dbReference type="EMBL" id="PYY28288.1"/>
    </source>
</evidence>
<protein>
    <submittedName>
        <fullName evidence="2">Uncharacterized protein</fullName>
    </submittedName>
</protein>
<dbReference type="EMBL" id="PRLG01000020">
    <property type="protein sequence ID" value="PYY28288.1"/>
    <property type="molecule type" value="Genomic_DNA"/>
</dbReference>
<organism evidence="2 3">
    <name type="scientific">Paenibacillus illinoisensis</name>
    <dbReference type="NCBI Taxonomy" id="59845"/>
    <lineage>
        <taxon>Bacteria</taxon>
        <taxon>Bacillati</taxon>
        <taxon>Bacillota</taxon>
        <taxon>Bacilli</taxon>
        <taxon>Bacillales</taxon>
        <taxon>Paenibacillaceae</taxon>
        <taxon>Paenibacillus</taxon>
    </lineage>
</organism>